<organism evidence="1 2">
    <name type="scientific">Nonomuraea fuscirosea</name>
    <dbReference type="NCBI Taxonomy" id="1291556"/>
    <lineage>
        <taxon>Bacteria</taxon>
        <taxon>Bacillati</taxon>
        <taxon>Actinomycetota</taxon>
        <taxon>Actinomycetes</taxon>
        <taxon>Streptosporangiales</taxon>
        <taxon>Streptosporangiaceae</taxon>
        <taxon>Nonomuraea</taxon>
    </lineage>
</organism>
<protein>
    <submittedName>
        <fullName evidence="1">Uncharacterized protein</fullName>
    </submittedName>
</protein>
<evidence type="ECO:0000313" key="2">
    <source>
        <dbReference type="Proteomes" id="UP000238312"/>
    </source>
</evidence>
<evidence type="ECO:0000313" key="1">
    <source>
        <dbReference type="EMBL" id="PRX58059.1"/>
    </source>
</evidence>
<gene>
    <name evidence="1" type="ORF">B0I32_12444</name>
</gene>
<dbReference type="EMBL" id="PVNG01000024">
    <property type="protein sequence ID" value="PRX58059.1"/>
    <property type="molecule type" value="Genomic_DNA"/>
</dbReference>
<dbReference type="Proteomes" id="UP000238312">
    <property type="component" value="Unassembled WGS sequence"/>
</dbReference>
<keyword evidence="2" id="KW-1185">Reference proteome</keyword>
<dbReference type="AlphaFoldDB" id="A0A2T0MKJ2"/>
<proteinExistence type="predicted"/>
<comment type="caution">
    <text evidence="1">The sequence shown here is derived from an EMBL/GenBank/DDBJ whole genome shotgun (WGS) entry which is preliminary data.</text>
</comment>
<reference evidence="1 2" key="1">
    <citation type="submission" date="2018-03" db="EMBL/GenBank/DDBJ databases">
        <title>Genomic Encyclopedia of Type Strains, Phase III (KMG-III): the genomes of soil and plant-associated and newly described type strains.</title>
        <authorList>
            <person name="Whitman W."/>
        </authorList>
    </citation>
    <scope>NUCLEOTIDE SEQUENCE [LARGE SCALE GENOMIC DNA]</scope>
    <source>
        <strain evidence="1 2">CGMCC 4.7104</strain>
    </source>
</reference>
<name>A0A2T0MKJ2_9ACTN</name>
<dbReference type="RefSeq" id="WP_181308402.1">
    <property type="nucleotide sequence ID" value="NZ_PVNG01000024.1"/>
</dbReference>
<accession>A0A2T0MKJ2</accession>
<sequence length="56" mass="5846">MGVVISRGDGGGKQTDAKEYKCYAGPVYVSAPGQCIDVEGIVPSYTIVKLNNVHCG</sequence>